<evidence type="ECO:0000313" key="1">
    <source>
        <dbReference type="EMBL" id="NHZ36718.1"/>
    </source>
</evidence>
<reference evidence="1 2" key="1">
    <citation type="submission" date="2019-09" db="EMBL/GenBank/DDBJ databases">
        <title>Taxonomy of Antarctic Massilia spp.: description of Massilia rubra sp. nov., Massilia aquatica sp. nov., Massilia mucilaginosa sp. nov., Massilia frigida sp. nov. isolated from streams, lakes and regoliths.</title>
        <authorList>
            <person name="Holochova P."/>
            <person name="Sedlacek I."/>
            <person name="Kralova S."/>
            <person name="Maslanova I."/>
            <person name="Busse H.-J."/>
            <person name="Stankova E."/>
            <person name="Vrbovska V."/>
            <person name="Kovarovic V."/>
            <person name="Bartak M."/>
            <person name="Svec P."/>
            <person name="Pantucek R."/>
        </authorList>
    </citation>
    <scope>NUCLEOTIDE SEQUENCE [LARGE SCALE GENOMIC DNA]</scope>
    <source>
        <strain evidence="1 2">CCM 8692</strain>
    </source>
</reference>
<dbReference type="RefSeq" id="WP_167228922.1">
    <property type="nucleotide sequence ID" value="NZ_VUYU01000020.1"/>
</dbReference>
<keyword evidence="2" id="KW-1185">Reference proteome</keyword>
<organism evidence="1 2">
    <name type="scientific">Massilia rubra</name>
    <dbReference type="NCBI Taxonomy" id="2607910"/>
    <lineage>
        <taxon>Bacteria</taxon>
        <taxon>Pseudomonadati</taxon>
        <taxon>Pseudomonadota</taxon>
        <taxon>Betaproteobacteria</taxon>
        <taxon>Burkholderiales</taxon>
        <taxon>Oxalobacteraceae</taxon>
        <taxon>Telluria group</taxon>
        <taxon>Massilia</taxon>
    </lineage>
</organism>
<evidence type="ECO:0000313" key="2">
    <source>
        <dbReference type="Proteomes" id="UP000785613"/>
    </source>
</evidence>
<comment type="caution">
    <text evidence="1">The sequence shown here is derived from an EMBL/GenBank/DDBJ whole genome shotgun (WGS) entry which is preliminary data.</text>
</comment>
<proteinExistence type="predicted"/>
<gene>
    <name evidence="1" type="ORF">F0185_24430</name>
</gene>
<protein>
    <submittedName>
        <fullName evidence="1">Uncharacterized protein</fullName>
    </submittedName>
</protein>
<dbReference type="Proteomes" id="UP000785613">
    <property type="component" value="Unassembled WGS sequence"/>
</dbReference>
<dbReference type="EMBL" id="VUYU01000020">
    <property type="protein sequence ID" value="NHZ36718.1"/>
    <property type="molecule type" value="Genomic_DNA"/>
</dbReference>
<accession>A0ABX0LPB8</accession>
<name>A0ABX0LPB8_9BURK</name>
<sequence length="182" mass="20763">MRILLIAFSLPFFWIWRRLWHEKKQADDDADARQLGRLIGAEYDKLPADGFLDQFTDNPWQGWPKFAGDIEVGRVLRATGETPAFFIVDVCFNKKNRDEDLAAYTVTFVVIPLRAARPGQLEESMIPKHYKAHEGTAFLYFYRAKRWNEWGEGGHLPVDDVPEALAHASKLAVQLGHAGHGL</sequence>